<dbReference type="InterPro" id="IPR000631">
    <property type="entry name" value="CARKD"/>
</dbReference>
<dbReference type="Pfam" id="PF01256">
    <property type="entry name" value="Carb_kinase"/>
    <property type="match status" value="1"/>
</dbReference>
<protein>
    <recommendedName>
        <fullName evidence="8">ATP-dependent (S)-NAD(P)H-hydrate dehydratase</fullName>
        <ecNumber evidence="8">4.2.1.93</ecNumber>
    </recommendedName>
    <alternativeName>
        <fullName evidence="8">ATP-dependent NAD(P)HX dehydratase</fullName>
    </alternativeName>
</protein>
<evidence type="ECO:0000256" key="9">
    <source>
        <dbReference type="SAM" id="MobiDB-lite"/>
    </source>
</evidence>
<evidence type="ECO:0000256" key="1">
    <source>
        <dbReference type="ARBA" id="ARBA00022553"/>
    </source>
</evidence>
<evidence type="ECO:0000256" key="3">
    <source>
        <dbReference type="ARBA" id="ARBA00022840"/>
    </source>
</evidence>
<evidence type="ECO:0000256" key="8">
    <source>
        <dbReference type="HAMAP-Rule" id="MF_03157"/>
    </source>
</evidence>
<reference evidence="12" key="1">
    <citation type="submission" date="2025-08" db="UniProtKB">
        <authorList>
            <consortium name="RefSeq"/>
        </authorList>
    </citation>
    <scope>IDENTIFICATION</scope>
    <source>
        <strain evidence="12">Airmid</strain>
    </source>
</reference>
<dbReference type="EC" id="4.2.1.93" evidence="8"/>
<organism evidence="11 12">
    <name type="scientific">Dermatophagoides pteronyssinus</name>
    <name type="common">European house dust mite</name>
    <dbReference type="NCBI Taxonomy" id="6956"/>
    <lineage>
        <taxon>Eukaryota</taxon>
        <taxon>Metazoa</taxon>
        <taxon>Ecdysozoa</taxon>
        <taxon>Arthropoda</taxon>
        <taxon>Chelicerata</taxon>
        <taxon>Arachnida</taxon>
        <taxon>Acari</taxon>
        <taxon>Acariformes</taxon>
        <taxon>Sarcoptiformes</taxon>
        <taxon>Astigmata</taxon>
        <taxon>Psoroptidia</taxon>
        <taxon>Analgoidea</taxon>
        <taxon>Pyroglyphidae</taxon>
        <taxon>Dermatophagoidinae</taxon>
        <taxon>Dermatophagoides</taxon>
    </lineage>
</organism>
<dbReference type="GO" id="GO:0005524">
    <property type="term" value="F:ATP binding"/>
    <property type="evidence" value="ECO:0007669"/>
    <property type="project" value="UniProtKB-KW"/>
</dbReference>
<dbReference type="OrthoDB" id="8110916at2759"/>
<sequence>MSDDDNNQQQQQQNQPIEKSKAELDNDIQNNLQNNDEEFSEFRQMICSIIPPLQPEFHKGQAGRIGLIGGSREYTGAPYFSAISAMKTGADLSYIFCSSDSASVIKSYSPELIVYPVLDQPNFLDDFNAILPKLHVLVIGPGLGRNDQILSNIGTVIAQVKERNMPIVLDADALYFISKCPEIVRSYTSAILTPNVAEFDRLYSAVFRSDSKLSNKNVGDDDARSAVELLAKTLGHITILRKGPVDIISNGLITYACREQGSNRRCGGQGDLLSGALGTFTHWSHKAFESNQISGSSSIYQNYSPTLLACLAASMLTRRCARLAFQKQARSTTTTDLIKEIKNAFTTLYPVD</sequence>
<name>A0A6P6YJX8_DERPT</name>
<feature type="binding site" evidence="8">
    <location>
        <position position="271"/>
    </location>
    <ligand>
        <name>(6S)-NADPHX</name>
        <dbReference type="ChEBI" id="CHEBI:64076"/>
    </ligand>
</feature>
<evidence type="ECO:0000256" key="4">
    <source>
        <dbReference type="ARBA" id="ARBA00022857"/>
    </source>
</evidence>
<accession>A0A6P6YJX8</accession>
<dbReference type="SUPFAM" id="SSF53613">
    <property type="entry name" value="Ribokinase-like"/>
    <property type="match status" value="1"/>
</dbReference>
<evidence type="ECO:0000256" key="6">
    <source>
        <dbReference type="ARBA" id="ARBA00023239"/>
    </source>
</evidence>
<dbReference type="PANTHER" id="PTHR12592:SF0">
    <property type="entry name" value="ATP-DEPENDENT (S)-NAD(P)H-HYDRATE DEHYDRATASE"/>
    <property type="match status" value="1"/>
</dbReference>
<feature type="region of interest" description="Disordered" evidence="9">
    <location>
        <begin position="1"/>
        <end position="24"/>
    </location>
</feature>
<dbReference type="PROSITE" id="PS51383">
    <property type="entry name" value="YJEF_C_3"/>
    <property type="match status" value="1"/>
</dbReference>
<comment type="similarity">
    <text evidence="8">Belongs to the NnrD/CARKD family.</text>
</comment>
<feature type="domain" description="YjeF C-terminal" evidence="10">
    <location>
        <begin position="42"/>
        <end position="348"/>
    </location>
</feature>
<dbReference type="PANTHER" id="PTHR12592">
    <property type="entry name" value="ATP-DEPENDENT (S)-NAD(P)H-HYDRATE DEHYDRATASE FAMILY MEMBER"/>
    <property type="match status" value="1"/>
</dbReference>
<keyword evidence="5 8" id="KW-0520">NAD</keyword>
<feature type="binding site" evidence="8">
    <location>
        <begin position="195"/>
        <end position="201"/>
    </location>
    <ligand>
        <name>(6S)-NADPHX</name>
        <dbReference type="ChEBI" id="CHEBI:64076"/>
    </ligand>
</feature>
<dbReference type="InterPro" id="IPR029056">
    <property type="entry name" value="Ribokinase-like"/>
</dbReference>
<proteinExistence type="inferred from homology"/>
<evidence type="ECO:0000256" key="5">
    <source>
        <dbReference type="ARBA" id="ARBA00023027"/>
    </source>
</evidence>
<dbReference type="HAMAP" id="MF_01965">
    <property type="entry name" value="NADHX_dehydratase"/>
    <property type="match status" value="1"/>
</dbReference>
<keyword evidence="3 8" id="KW-0067">ATP-binding</keyword>
<dbReference type="GO" id="GO:0046496">
    <property type="term" value="P:nicotinamide nucleotide metabolic process"/>
    <property type="evidence" value="ECO:0007669"/>
    <property type="project" value="UniProtKB-UniRule"/>
</dbReference>
<dbReference type="AlphaFoldDB" id="A0A6P6YJX8"/>
<keyword evidence="6 8" id="KW-0456">Lyase</keyword>
<keyword evidence="1 8" id="KW-0597">Phosphoprotein</keyword>
<feature type="binding site" evidence="8">
    <location>
        <begin position="261"/>
        <end position="270"/>
    </location>
    <ligand>
        <name>ATP</name>
        <dbReference type="ChEBI" id="CHEBI:30616"/>
    </ligand>
</feature>
<dbReference type="GO" id="GO:0110051">
    <property type="term" value="P:metabolite repair"/>
    <property type="evidence" value="ECO:0007669"/>
    <property type="project" value="TreeGrafter"/>
</dbReference>
<dbReference type="CTD" id="55739"/>
<dbReference type="NCBIfam" id="TIGR00196">
    <property type="entry name" value="yjeF_cterm"/>
    <property type="match status" value="1"/>
</dbReference>
<comment type="function">
    <text evidence="8">Catalyzes the dehydration of the S-form of NAD(P)HX at the expense of ATP, which is converted to ADP. Together with NAD(P)HX epimerase, which catalyzes the epimerization of the S- and R-forms, the enzyme allows the repair of both epimers of NAD(P)HX, a damaged form of NAD(P)H that is a result of enzymatic or heat-dependent hydration.</text>
</comment>
<evidence type="ECO:0000313" key="12">
    <source>
        <dbReference type="RefSeq" id="XP_027205051.1"/>
    </source>
</evidence>
<evidence type="ECO:0000256" key="7">
    <source>
        <dbReference type="ARBA" id="ARBA00047472"/>
    </source>
</evidence>
<keyword evidence="2 8" id="KW-0547">Nucleotide-binding</keyword>
<feature type="binding site" evidence="8">
    <location>
        <begin position="242"/>
        <end position="246"/>
    </location>
    <ligand>
        <name>ATP</name>
        <dbReference type="ChEBI" id="CHEBI:30616"/>
    </ligand>
</feature>
<keyword evidence="11" id="KW-1185">Reference proteome</keyword>
<dbReference type="KEGG" id="dpte:113798684"/>
<evidence type="ECO:0000256" key="2">
    <source>
        <dbReference type="ARBA" id="ARBA00022741"/>
    </source>
</evidence>
<dbReference type="FunCoup" id="A0A6P6YJX8">
    <property type="interactions" value="228"/>
</dbReference>
<evidence type="ECO:0000313" key="11">
    <source>
        <dbReference type="Proteomes" id="UP000515146"/>
    </source>
</evidence>
<comment type="cofactor">
    <cofactor evidence="8">
        <name>Mg(2+)</name>
        <dbReference type="ChEBI" id="CHEBI:18420"/>
    </cofactor>
</comment>
<comment type="catalytic activity">
    <reaction evidence="8">
        <text>(6S)-NADHX + ATP = ADP + phosphate + NADH + H(+)</text>
        <dbReference type="Rhea" id="RHEA:19017"/>
        <dbReference type="ChEBI" id="CHEBI:15378"/>
        <dbReference type="ChEBI" id="CHEBI:30616"/>
        <dbReference type="ChEBI" id="CHEBI:43474"/>
        <dbReference type="ChEBI" id="CHEBI:57945"/>
        <dbReference type="ChEBI" id="CHEBI:64074"/>
        <dbReference type="ChEBI" id="CHEBI:456216"/>
        <dbReference type="EC" id="4.2.1.93"/>
    </reaction>
</comment>
<dbReference type="GO" id="GO:0047453">
    <property type="term" value="F:ATP-dependent NAD(P)H-hydrate dehydratase activity"/>
    <property type="evidence" value="ECO:0007669"/>
    <property type="project" value="UniProtKB-UniRule"/>
</dbReference>
<dbReference type="Proteomes" id="UP000515146">
    <property type="component" value="Unplaced"/>
</dbReference>
<feature type="binding site" evidence="8">
    <location>
        <position position="142"/>
    </location>
    <ligand>
        <name>(6S)-NADPHX</name>
        <dbReference type="ChEBI" id="CHEBI:64076"/>
    </ligand>
</feature>
<dbReference type="OMA" id="WRAAYHN"/>
<dbReference type="FunFam" id="3.40.1190.20:FF:000023">
    <property type="entry name" value="ATP-dependent (S)-NAD(P)H-hydrate dehydratase"/>
    <property type="match status" value="1"/>
</dbReference>
<gene>
    <name evidence="12" type="primary">LOC113798684</name>
</gene>
<dbReference type="CDD" id="cd01171">
    <property type="entry name" value="YXKO-related"/>
    <property type="match status" value="1"/>
</dbReference>
<dbReference type="InParanoid" id="A0A6P6YJX8"/>
<keyword evidence="4" id="KW-0521">NADP</keyword>
<dbReference type="RefSeq" id="XP_027205051.1">
    <property type="nucleotide sequence ID" value="XM_027349250.1"/>
</dbReference>
<comment type="catalytic activity">
    <reaction evidence="7 8">
        <text>(6S)-NADPHX + ATP = ADP + phosphate + NADPH + H(+)</text>
        <dbReference type="Rhea" id="RHEA:32231"/>
        <dbReference type="ChEBI" id="CHEBI:15378"/>
        <dbReference type="ChEBI" id="CHEBI:30616"/>
        <dbReference type="ChEBI" id="CHEBI:43474"/>
        <dbReference type="ChEBI" id="CHEBI:57783"/>
        <dbReference type="ChEBI" id="CHEBI:64076"/>
        <dbReference type="ChEBI" id="CHEBI:456216"/>
        <dbReference type="EC" id="4.2.1.93"/>
    </reaction>
</comment>
<dbReference type="Gene3D" id="3.40.1190.20">
    <property type="match status" value="1"/>
</dbReference>
<evidence type="ECO:0000259" key="10">
    <source>
        <dbReference type="PROSITE" id="PS51383"/>
    </source>
</evidence>